<feature type="non-terminal residue" evidence="2">
    <location>
        <position position="227"/>
    </location>
</feature>
<protein>
    <submittedName>
        <fullName evidence="2">Uncharacterized protein</fullName>
    </submittedName>
</protein>
<organism evidence="2">
    <name type="scientific">marine sediment metagenome</name>
    <dbReference type="NCBI Taxonomy" id="412755"/>
    <lineage>
        <taxon>unclassified sequences</taxon>
        <taxon>metagenomes</taxon>
        <taxon>ecological metagenomes</taxon>
    </lineage>
</organism>
<gene>
    <name evidence="2" type="ORF">S01H1_79086</name>
</gene>
<reference evidence="2" key="1">
    <citation type="journal article" date="2014" name="Front. Microbiol.">
        <title>High frequency of phylogenetically diverse reductive dehalogenase-homologous genes in deep subseafloor sedimentary metagenomes.</title>
        <authorList>
            <person name="Kawai M."/>
            <person name="Futagami T."/>
            <person name="Toyoda A."/>
            <person name="Takaki Y."/>
            <person name="Nishi S."/>
            <person name="Hori S."/>
            <person name="Arai W."/>
            <person name="Tsubouchi T."/>
            <person name="Morono Y."/>
            <person name="Uchiyama I."/>
            <person name="Ito T."/>
            <person name="Fujiyama A."/>
            <person name="Inagaki F."/>
            <person name="Takami H."/>
        </authorList>
    </citation>
    <scope>NUCLEOTIDE SEQUENCE</scope>
    <source>
        <strain evidence="2">Expedition CK06-06</strain>
    </source>
</reference>
<dbReference type="EMBL" id="BARS01053280">
    <property type="protein sequence ID" value="GAG50262.1"/>
    <property type="molecule type" value="Genomic_DNA"/>
</dbReference>
<evidence type="ECO:0000313" key="2">
    <source>
        <dbReference type="EMBL" id="GAG50262.1"/>
    </source>
</evidence>
<comment type="caution">
    <text evidence="2">The sequence shown here is derived from an EMBL/GenBank/DDBJ whole genome shotgun (WGS) entry which is preliminary data.</text>
</comment>
<accession>X0YU72</accession>
<name>X0YU72_9ZZZZ</name>
<feature type="region of interest" description="Disordered" evidence="1">
    <location>
        <begin position="58"/>
        <end position="100"/>
    </location>
</feature>
<feature type="non-terminal residue" evidence="2">
    <location>
        <position position="1"/>
    </location>
</feature>
<evidence type="ECO:0000256" key="1">
    <source>
        <dbReference type="SAM" id="MobiDB-lite"/>
    </source>
</evidence>
<dbReference type="AlphaFoldDB" id="X0YU72"/>
<feature type="compositionally biased region" description="Low complexity" evidence="1">
    <location>
        <begin position="76"/>
        <end position="100"/>
    </location>
</feature>
<sequence length="227" mass="24956">APTFQMVATDKTRREEFIRLMLEVAAKTVGVQLPDLPVSEMITVRRRTEEVDAAQTRIDSTEDGYETVPYTEEQEGSVTSTTVTTPVADTETASSTEPATEAEAVVEVSDPARILHMLLIVQREGMFESSYHLDYSTESIDVNAVTSLISALDSFSGIDGDSGGASSKTEALENIEHEDNVVMVDKSEHFVLALVVTNDSQEDEHRKTMGSLLADIETLYSDTWANW</sequence>
<proteinExistence type="predicted"/>